<organism evidence="1">
    <name type="scientific">Haptolina brevifila</name>
    <dbReference type="NCBI Taxonomy" id="156173"/>
    <lineage>
        <taxon>Eukaryota</taxon>
        <taxon>Haptista</taxon>
        <taxon>Haptophyta</taxon>
        <taxon>Prymnesiophyceae</taxon>
        <taxon>Prymnesiales</taxon>
        <taxon>Prymnesiaceae</taxon>
        <taxon>Haptolina</taxon>
    </lineage>
</organism>
<accession>A0A7S2JNJ7</accession>
<reference evidence="1" key="1">
    <citation type="submission" date="2021-01" db="EMBL/GenBank/DDBJ databases">
        <authorList>
            <person name="Corre E."/>
            <person name="Pelletier E."/>
            <person name="Niang G."/>
            <person name="Scheremetjew M."/>
            <person name="Finn R."/>
            <person name="Kale V."/>
            <person name="Holt S."/>
            <person name="Cochrane G."/>
            <person name="Meng A."/>
            <person name="Brown T."/>
            <person name="Cohen L."/>
        </authorList>
    </citation>
    <scope>NUCLEOTIDE SEQUENCE</scope>
    <source>
        <strain evidence="1">UTEX LB 985</strain>
    </source>
</reference>
<protein>
    <submittedName>
        <fullName evidence="1">Uncharacterized protein</fullName>
    </submittedName>
</protein>
<sequence>MDPACELLFARDELRVLARRARVEVSLCNVDAHGALIDKVIDLIWPSAGSRLRPALRVSSVMAAIEGDVHKTKALVEKVAHHLPYQGRAPRLILDDPTCANC</sequence>
<evidence type="ECO:0000313" key="1">
    <source>
        <dbReference type="EMBL" id="CAD9551740.1"/>
    </source>
</evidence>
<name>A0A7S2JNJ7_9EUKA</name>
<dbReference type="EMBL" id="HBGU01083873">
    <property type="protein sequence ID" value="CAD9551740.1"/>
    <property type="molecule type" value="Transcribed_RNA"/>
</dbReference>
<gene>
    <name evidence="1" type="ORF">CBRE1094_LOCUS45756</name>
</gene>
<proteinExistence type="predicted"/>
<dbReference type="AlphaFoldDB" id="A0A7S2JNJ7"/>